<dbReference type="PRINTS" id="PR00081">
    <property type="entry name" value="GDHRDH"/>
</dbReference>
<name>A0A1I4YZM9_9FLAO</name>
<proteinExistence type="inferred from homology"/>
<dbReference type="RefSeq" id="WP_024982622.1">
    <property type="nucleotide sequence ID" value="NZ_CBCRUM010000017.1"/>
</dbReference>
<dbReference type="PANTHER" id="PTHR43008">
    <property type="entry name" value="BENZIL REDUCTASE"/>
    <property type="match status" value="1"/>
</dbReference>
<evidence type="ECO:0000256" key="1">
    <source>
        <dbReference type="ARBA" id="ARBA00006484"/>
    </source>
</evidence>
<dbReference type="InterPro" id="IPR036291">
    <property type="entry name" value="NAD(P)-bd_dom_sf"/>
</dbReference>
<protein>
    <submittedName>
        <fullName evidence="3">NAD(P)-dependent dehydrogenase, short-chain alcohol dehydrogenase family</fullName>
    </submittedName>
</protein>
<organism evidence="3 4">
    <name type="scientific">Flavobacterium succinicans</name>
    <dbReference type="NCBI Taxonomy" id="29536"/>
    <lineage>
        <taxon>Bacteria</taxon>
        <taxon>Pseudomonadati</taxon>
        <taxon>Bacteroidota</taxon>
        <taxon>Flavobacteriia</taxon>
        <taxon>Flavobacteriales</taxon>
        <taxon>Flavobacteriaceae</taxon>
        <taxon>Flavobacterium</taxon>
    </lineage>
</organism>
<dbReference type="SUPFAM" id="SSF51735">
    <property type="entry name" value="NAD(P)-binding Rossmann-fold domains"/>
    <property type="match status" value="1"/>
</dbReference>
<keyword evidence="2" id="KW-0560">Oxidoreductase</keyword>
<keyword evidence="4" id="KW-1185">Reference proteome</keyword>
<reference evidence="4" key="1">
    <citation type="submission" date="2016-10" db="EMBL/GenBank/DDBJ databases">
        <authorList>
            <person name="Varghese N."/>
            <person name="Submissions S."/>
        </authorList>
    </citation>
    <scope>NUCLEOTIDE SEQUENCE [LARGE SCALE GENOMIC DNA]</scope>
    <source>
        <strain evidence="4">DSM 4002</strain>
    </source>
</reference>
<dbReference type="GO" id="GO:0050664">
    <property type="term" value="F:oxidoreductase activity, acting on NAD(P)H, oxygen as acceptor"/>
    <property type="evidence" value="ECO:0007669"/>
    <property type="project" value="TreeGrafter"/>
</dbReference>
<gene>
    <name evidence="3" type="ORF">SAMN05444143_11331</name>
</gene>
<dbReference type="PANTHER" id="PTHR43008:SF4">
    <property type="entry name" value="CHAIN DEHYDROGENASE, PUTATIVE (AFU_ORTHOLOGUE AFUA_4G08710)-RELATED"/>
    <property type="match status" value="1"/>
</dbReference>
<dbReference type="Pfam" id="PF00106">
    <property type="entry name" value="adh_short"/>
    <property type="match status" value="1"/>
</dbReference>
<dbReference type="InterPro" id="IPR002347">
    <property type="entry name" value="SDR_fam"/>
</dbReference>
<dbReference type="EMBL" id="FOUT01000013">
    <property type="protein sequence ID" value="SFN43438.1"/>
    <property type="molecule type" value="Genomic_DNA"/>
</dbReference>
<evidence type="ECO:0000313" key="4">
    <source>
        <dbReference type="Proteomes" id="UP000182961"/>
    </source>
</evidence>
<accession>A0A1I4YZM9</accession>
<dbReference type="Gene3D" id="3.40.50.720">
    <property type="entry name" value="NAD(P)-binding Rossmann-like Domain"/>
    <property type="match status" value="1"/>
</dbReference>
<evidence type="ECO:0000256" key="2">
    <source>
        <dbReference type="ARBA" id="ARBA00023002"/>
    </source>
</evidence>
<dbReference type="Proteomes" id="UP000182961">
    <property type="component" value="Unassembled WGS sequence"/>
</dbReference>
<dbReference type="AlphaFoldDB" id="A0A1I4YZM9"/>
<sequence length="271" mass="29589">MKPSKTIVITGSQTGMGLASRLYFEQHGVQIIGVTNTDDAEIQADLSTIEGVDQAVQEIVKLSNGKIDGIFANAGAGGENASLVFGLNFIGIVRMLEGLQPYLKQSGNGRVVINASNSVVITPGIPNEVVDALVNFDLDSAFELIKEKPFWTYQVSKTAITKWARQNAFKEAWAGSNISMNLIAPGVVLTPMIEHDLKDPRKAEGINKLPRPLGDFCKPENIAPLVKFLLVDDSRFIIGQYIVIDGGTEVTWRGDEHPKTWDISFEDFAKL</sequence>
<dbReference type="eggNOG" id="COG1028">
    <property type="taxonomic scope" value="Bacteria"/>
</dbReference>
<comment type="similarity">
    <text evidence="1">Belongs to the short-chain dehydrogenases/reductases (SDR) family.</text>
</comment>
<evidence type="ECO:0000313" key="3">
    <source>
        <dbReference type="EMBL" id="SFN43438.1"/>
    </source>
</evidence>
<dbReference type="Pfam" id="PF13561">
    <property type="entry name" value="adh_short_C2"/>
    <property type="match status" value="1"/>
</dbReference>